<keyword evidence="2" id="KW-1185">Reference proteome</keyword>
<dbReference type="Proteomes" id="UP000076858">
    <property type="component" value="Unassembled WGS sequence"/>
</dbReference>
<dbReference type="EMBL" id="LRGB01000944">
    <property type="protein sequence ID" value="KZS14808.1"/>
    <property type="molecule type" value="Genomic_DNA"/>
</dbReference>
<protein>
    <submittedName>
        <fullName evidence="1">Uncharacterized protein</fullName>
    </submittedName>
</protein>
<accession>A0A164Y2C9</accession>
<organism evidence="1 2">
    <name type="scientific">Daphnia magna</name>
    <dbReference type="NCBI Taxonomy" id="35525"/>
    <lineage>
        <taxon>Eukaryota</taxon>
        <taxon>Metazoa</taxon>
        <taxon>Ecdysozoa</taxon>
        <taxon>Arthropoda</taxon>
        <taxon>Crustacea</taxon>
        <taxon>Branchiopoda</taxon>
        <taxon>Diplostraca</taxon>
        <taxon>Cladocera</taxon>
        <taxon>Anomopoda</taxon>
        <taxon>Daphniidae</taxon>
        <taxon>Daphnia</taxon>
    </lineage>
</organism>
<gene>
    <name evidence="1" type="ORF">APZ42_020199</name>
</gene>
<proteinExistence type="predicted"/>
<reference evidence="1 2" key="1">
    <citation type="submission" date="2016-03" db="EMBL/GenBank/DDBJ databases">
        <title>EvidentialGene: Evidence-directed Construction of Genes on Genomes.</title>
        <authorList>
            <person name="Gilbert D.G."/>
            <person name="Choi J.-H."/>
            <person name="Mockaitis K."/>
            <person name="Colbourne J."/>
            <person name="Pfrender M."/>
        </authorList>
    </citation>
    <scope>NUCLEOTIDE SEQUENCE [LARGE SCALE GENOMIC DNA]</scope>
    <source>
        <strain evidence="1 2">Xinb3</strain>
        <tissue evidence="1">Complete organism</tissue>
    </source>
</reference>
<evidence type="ECO:0000313" key="1">
    <source>
        <dbReference type="EMBL" id="KZS14808.1"/>
    </source>
</evidence>
<sequence>MDFVGNYHAIPCRHNRVMKTIEYISLRHYEKCPEKIARDSVACIVS</sequence>
<name>A0A164Y2C9_9CRUS</name>
<dbReference type="AlphaFoldDB" id="A0A164Y2C9"/>
<evidence type="ECO:0000313" key="2">
    <source>
        <dbReference type="Proteomes" id="UP000076858"/>
    </source>
</evidence>
<comment type="caution">
    <text evidence="1">The sequence shown here is derived from an EMBL/GenBank/DDBJ whole genome shotgun (WGS) entry which is preliminary data.</text>
</comment>